<dbReference type="EMBL" id="PJCH01000017">
    <property type="protein sequence ID" value="PQA85632.1"/>
    <property type="molecule type" value="Genomic_DNA"/>
</dbReference>
<feature type="domain" description="SnoaL-like" evidence="1">
    <location>
        <begin position="5"/>
        <end position="114"/>
    </location>
</feature>
<gene>
    <name evidence="2" type="ORF">CW354_22130</name>
</gene>
<feature type="domain" description="SnoaL-like" evidence="1">
    <location>
        <begin position="144"/>
        <end position="251"/>
    </location>
</feature>
<name>A0A2S7JZH4_9PROT</name>
<dbReference type="RefSeq" id="WP_104832272.1">
    <property type="nucleotide sequence ID" value="NZ_PJCH01000017.1"/>
</dbReference>
<organism evidence="2 3">
    <name type="scientific">Hyphococcus luteus</name>
    <dbReference type="NCBI Taxonomy" id="2058213"/>
    <lineage>
        <taxon>Bacteria</taxon>
        <taxon>Pseudomonadati</taxon>
        <taxon>Pseudomonadota</taxon>
        <taxon>Alphaproteobacteria</taxon>
        <taxon>Parvularculales</taxon>
        <taxon>Parvularculaceae</taxon>
        <taxon>Hyphococcus</taxon>
    </lineage>
</organism>
<evidence type="ECO:0000313" key="3">
    <source>
        <dbReference type="Proteomes" id="UP000239504"/>
    </source>
</evidence>
<keyword evidence="3" id="KW-1185">Reference proteome</keyword>
<proteinExistence type="predicted"/>
<comment type="caution">
    <text evidence="2">The sequence shown here is derived from an EMBL/GenBank/DDBJ whole genome shotgun (WGS) entry which is preliminary data.</text>
</comment>
<evidence type="ECO:0000259" key="1">
    <source>
        <dbReference type="Pfam" id="PF12680"/>
    </source>
</evidence>
<dbReference type="SUPFAM" id="SSF54427">
    <property type="entry name" value="NTF2-like"/>
    <property type="match status" value="2"/>
</dbReference>
<dbReference type="InterPro" id="IPR032710">
    <property type="entry name" value="NTF2-like_dom_sf"/>
</dbReference>
<accession>A0A2S7JZH4</accession>
<reference evidence="2 3" key="1">
    <citation type="submission" date="2017-12" db="EMBL/GenBank/DDBJ databases">
        <authorList>
            <person name="Hurst M.R.H."/>
        </authorList>
    </citation>
    <scope>NUCLEOTIDE SEQUENCE [LARGE SCALE GENOMIC DNA]</scope>
    <source>
        <strain evidence="2 3">SY-3-19</strain>
    </source>
</reference>
<dbReference type="Proteomes" id="UP000239504">
    <property type="component" value="Unassembled WGS sequence"/>
</dbReference>
<evidence type="ECO:0000313" key="2">
    <source>
        <dbReference type="EMBL" id="PQA85632.1"/>
    </source>
</evidence>
<dbReference type="InterPro" id="IPR037401">
    <property type="entry name" value="SnoaL-like"/>
</dbReference>
<dbReference type="Pfam" id="PF12680">
    <property type="entry name" value="SnoaL_2"/>
    <property type="match status" value="2"/>
</dbReference>
<dbReference type="OrthoDB" id="459617at2"/>
<sequence length="269" mass="30130">MNYGDYIACFSAGDDERLVEDFFCDDVVFRSSGRDFQGKAALKDFLDWAHDGVREVPRPQLVLQNRDHLFAEIDMDFHAVKERPDFPFGHLHAGDMMTVKFFVTYELRGGRVASLTSMVWPPEKGVSRVPRLGAMPTQIAAFHSYAAAFSAGDTERFTKFYTDDIVLELPAAPPIKGPDAIAEYYSAMFKRVRETITIHSLDATAEKVTLNATARFTAVKDAPDFVVAALSKGEFLESNVIVEYRLKDGLIDHIDVRRNGEKLTHGKIG</sequence>
<dbReference type="Gene3D" id="3.10.450.50">
    <property type="match status" value="2"/>
</dbReference>
<dbReference type="AlphaFoldDB" id="A0A2S7JZH4"/>
<protein>
    <recommendedName>
        <fullName evidence="1">SnoaL-like domain-containing protein</fullName>
    </recommendedName>
</protein>